<dbReference type="OrthoDB" id="2351940at2759"/>
<sequence>MSGNYDYPPASRRPSRGSRTNNDRQQRPVLNRLQHLQELLNSERNRNNSARALETLNQELEEYRGRSSFIAEEARAALDRQFQQVRAERQIWNQHQANDSTAGPVRPGGQRPHALSVTVVNSEASASDPTRSGSRTPRFRPLRAEDRIGRVRRSRGANQTSLLDEPVPRLESPTVVPQQLESESPMDHWRTKRRKLETDDHREGLQNFRYGQYGQVVPGPLRMELASCDGGTYEPDGESSWPENILRNDSTVYCTKSDRCNLVLKHQAGIPFCLQKIVIKAPRIGYDAPRIQEGMVFVSMTSDDLLARTAASHVQCEATRRTGRNWHNGMQPSQEYLNAHRPRLPNIRGNMADPNLNTETSDTDNNNNNNNNNNNPARSIEGGEPDPIPEFRTITNYDEQSDARSDAHGRNDDDDETPYLTEIERLEPDRFDDAAICSDTSDSSSEAELAGMGTFPRRRRALSRQIRAMRRRYEAAHPRHRPRSPDTPPPQRHEDSQPLDSSLMKPHARFHIARHKSMVSIKFDPPPSGRYILVKLWNPHSGKNIDIQSIVAYGYGGPRFFPAAGLR</sequence>
<reference evidence="3 4" key="1">
    <citation type="submission" date="2018-02" db="EMBL/GenBank/DDBJ databases">
        <title>The genomes of Aspergillus section Nigri reveals drivers in fungal speciation.</title>
        <authorList>
            <consortium name="DOE Joint Genome Institute"/>
            <person name="Vesth T.C."/>
            <person name="Nybo J."/>
            <person name="Theobald S."/>
            <person name="Brandl J."/>
            <person name="Frisvad J.C."/>
            <person name="Nielsen K.F."/>
            <person name="Lyhne E.K."/>
            <person name="Kogle M.E."/>
            <person name="Kuo A."/>
            <person name="Riley R."/>
            <person name="Clum A."/>
            <person name="Nolan M."/>
            <person name="Lipzen A."/>
            <person name="Salamov A."/>
            <person name="Henrissat B."/>
            <person name="Wiebenga A."/>
            <person name="De vries R.P."/>
            <person name="Grigoriev I.V."/>
            <person name="Mortensen U.H."/>
            <person name="Andersen M.R."/>
            <person name="Baker S.E."/>
        </authorList>
    </citation>
    <scope>NUCLEOTIDE SEQUENCE [LARGE SCALE GENOMIC DNA]</scope>
    <source>
        <strain evidence="3 4">CBS 114.51</strain>
    </source>
</reference>
<evidence type="ECO:0000256" key="1">
    <source>
        <dbReference type="SAM" id="Coils"/>
    </source>
</evidence>
<dbReference type="RefSeq" id="XP_025529783.1">
    <property type="nucleotide sequence ID" value="XM_025668847.1"/>
</dbReference>
<feature type="coiled-coil region" evidence="1">
    <location>
        <begin position="33"/>
        <end position="73"/>
    </location>
</feature>
<feature type="region of interest" description="Disordered" evidence="2">
    <location>
        <begin position="120"/>
        <end position="192"/>
    </location>
</feature>
<feature type="region of interest" description="Disordered" evidence="2">
    <location>
        <begin position="472"/>
        <end position="502"/>
    </location>
</feature>
<evidence type="ECO:0000256" key="2">
    <source>
        <dbReference type="SAM" id="MobiDB-lite"/>
    </source>
</evidence>
<accession>A0A8T8X8X9</accession>
<dbReference type="Proteomes" id="UP000249497">
    <property type="component" value="Unassembled WGS sequence"/>
</dbReference>
<protein>
    <submittedName>
        <fullName evidence="3">Uncharacterized protein</fullName>
    </submittedName>
</protein>
<proteinExistence type="predicted"/>
<evidence type="ECO:0000313" key="3">
    <source>
        <dbReference type="EMBL" id="RAH83889.1"/>
    </source>
</evidence>
<dbReference type="GeneID" id="37172539"/>
<feature type="compositionally biased region" description="Low complexity" evidence="2">
    <location>
        <begin position="365"/>
        <end position="375"/>
    </location>
</feature>
<gene>
    <name evidence="3" type="ORF">BO86DRAFT_334178</name>
</gene>
<feature type="region of interest" description="Disordered" evidence="2">
    <location>
        <begin position="344"/>
        <end position="460"/>
    </location>
</feature>
<evidence type="ECO:0000313" key="4">
    <source>
        <dbReference type="Proteomes" id="UP000249497"/>
    </source>
</evidence>
<keyword evidence="4" id="KW-1185">Reference proteome</keyword>
<feature type="compositionally biased region" description="Basic and acidic residues" evidence="2">
    <location>
        <begin position="422"/>
        <end position="433"/>
    </location>
</feature>
<feature type="compositionally biased region" description="Basic and acidic residues" evidence="2">
    <location>
        <begin position="401"/>
        <end position="411"/>
    </location>
</feature>
<feature type="region of interest" description="Disordered" evidence="2">
    <location>
        <begin position="1"/>
        <end position="28"/>
    </location>
</feature>
<organism evidence="3 4">
    <name type="scientific">Aspergillus japonicus CBS 114.51</name>
    <dbReference type="NCBI Taxonomy" id="1448312"/>
    <lineage>
        <taxon>Eukaryota</taxon>
        <taxon>Fungi</taxon>
        <taxon>Dikarya</taxon>
        <taxon>Ascomycota</taxon>
        <taxon>Pezizomycotina</taxon>
        <taxon>Eurotiomycetes</taxon>
        <taxon>Eurotiomycetidae</taxon>
        <taxon>Eurotiales</taxon>
        <taxon>Aspergillaceae</taxon>
        <taxon>Aspergillus</taxon>
        <taxon>Aspergillus subgen. Circumdati</taxon>
    </lineage>
</organism>
<feature type="compositionally biased region" description="Polar residues" evidence="2">
    <location>
        <begin position="355"/>
        <end position="364"/>
    </location>
</feature>
<dbReference type="AlphaFoldDB" id="A0A8T8X8X9"/>
<dbReference type="EMBL" id="KZ824780">
    <property type="protein sequence ID" value="RAH83889.1"/>
    <property type="molecule type" value="Genomic_DNA"/>
</dbReference>
<name>A0A8T8X8X9_ASPJA</name>
<feature type="compositionally biased region" description="Polar residues" evidence="2">
    <location>
        <begin position="120"/>
        <end position="135"/>
    </location>
</feature>
<keyword evidence="1" id="KW-0175">Coiled coil</keyword>